<dbReference type="Proteomes" id="UP000001219">
    <property type="component" value="Chromosome"/>
</dbReference>
<sequence length="188" mass="20047">MGRLIVEQIVSVDGFATDADGGISFFEAIEDFNATDADQLEMLEGVEAMLLGRITYEMFAAYWPTADPAIEPVATPIARLAKHVVSNTLTDAPWGDDAPARIHRGDGVAAARALSDSLDGGVIVWGSLTLADGLLRAGAVDELRLRIVPVLIGAGRTFTPPDLGVRRLALDHAVTHPSGHVGLHYRLR</sequence>
<dbReference type="InterPro" id="IPR024072">
    <property type="entry name" value="DHFR-like_dom_sf"/>
</dbReference>
<dbReference type="RefSeq" id="WP_012832220.1">
    <property type="nucleotide sequence ID" value="NC_013441.1"/>
</dbReference>
<evidence type="ECO:0000313" key="2">
    <source>
        <dbReference type="EMBL" id="ACY19629.1"/>
    </source>
</evidence>
<dbReference type="InterPro" id="IPR002734">
    <property type="entry name" value="RibDG_C"/>
</dbReference>
<feature type="domain" description="Bacterial bifunctional deaminase-reductase C-terminal" evidence="1">
    <location>
        <begin position="4"/>
        <end position="173"/>
    </location>
</feature>
<dbReference type="eggNOG" id="COG0262">
    <property type="taxonomic scope" value="Bacteria"/>
</dbReference>
<reference evidence="2 3" key="2">
    <citation type="journal article" date="2010" name="Stand. Genomic Sci.">
        <title>Complete genome sequence of Gordonia bronchialis type strain (3410).</title>
        <authorList>
            <person name="Ivanova N."/>
            <person name="Sikorski J."/>
            <person name="Jando M."/>
            <person name="Lapidus A."/>
            <person name="Nolan M."/>
            <person name="Lucas S."/>
            <person name="Del Rio T.G."/>
            <person name="Tice H."/>
            <person name="Copeland A."/>
            <person name="Cheng J.F."/>
            <person name="Chen F."/>
            <person name="Bruce D."/>
            <person name="Goodwin L."/>
            <person name="Pitluck S."/>
            <person name="Mavromatis K."/>
            <person name="Ovchinnikova G."/>
            <person name="Pati A."/>
            <person name="Chen A."/>
            <person name="Palaniappan K."/>
            <person name="Land M."/>
            <person name="Hauser L."/>
            <person name="Chang Y.J."/>
            <person name="Jeffries C.D."/>
            <person name="Chain P."/>
            <person name="Saunders E."/>
            <person name="Han C."/>
            <person name="Detter J.C."/>
            <person name="Brettin T."/>
            <person name="Rohde M."/>
            <person name="Goker M."/>
            <person name="Bristow J."/>
            <person name="Eisen J.A."/>
            <person name="Markowitz V."/>
            <person name="Hugenholtz P."/>
            <person name="Klenk H.P."/>
            <person name="Kyrpides N.C."/>
        </authorList>
    </citation>
    <scope>NUCLEOTIDE SEQUENCE [LARGE SCALE GENOMIC DNA]</scope>
    <source>
        <strain evidence="3">ATCC 25592 / DSM 43247 / BCRC 13721 / JCM 3198 / KCTC 3076 / NBRC 16047 / NCTC 10667</strain>
    </source>
</reference>
<proteinExistence type="predicted"/>
<evidence type="ECO:0000313" key="3">
    <source>
        <dbReference type="Proteomes" id="UP000001219"/>
    </source>
</evidence>
<name>D0LCA5_GORB4</name>
<dbReference type="OrthoDB" id="7342392at2"/>
<dbReference type="GO" id="GO:0008703">
    <property type="term" value="F:5-amino-6-(5-phosphoribosylamino)uracil reductase activity"/>
    <property type="evidence" value="ECO:0007669"/>
    <property type="project" value="InterPro"/>
</dbReference>
<evidence type="ECO:0000259" key="1">
    <source>
        <dbReference type="Pfam" id="PF01872"/>
    </source>
</evidence>
<gene>
    <name evidence="2" type="ordered locus">Gbro_0285</name>
</gene>
<dbReference type="GO" id="GO:0009231">
    <property type="term" value="P:riboflavin biosynthetic process"/>
    <property type="evidence" value="ECO:0007669"/>
    <property type="project" value="InterPro"/>
</dbReference>
<protein>
    <submittedName>
        <fullName evidence="2">Bifunctional deaminase-reductase domain protein</fullName>
    </submittedName>
</protein>
<organism evidence="2 3">
    <name type="scientific">Gordonia bronchialis (strain ATCC 25592 / DSM 43247 / BCRC 13721 / JCM 3198 / KCTC 3076 / NBRC 16047 / NCTC 10667)</name>
    <name type="common">Rhodococcus bronchialis</name>
    <dbReference type="NCBI Taxonomy" id="526226"/>
    <lineage>
        <taxon>Bacteria</taxon>
        <taxon>Bacillati</taxon>
        <taxon>Actinomycetota</taxon>
        <taxon>Actinomycetes</taxon>
        <taxon>Mycobacteriales</taxon>
        <taxon>Gordoniaceae</taxon>
        <taxon>Gordonia</taxon>
    </lineage>
</organism>
<dbReference type="HOGENOM" id="CLU_043966_1_2_11"/>
<dbReference type="AlphaFoldDB" id="D0LCA5"/>
<dbReference type="Pfam" id="PF01872">
    <property type="entry name" value="RibD_C"/>
    <property type="match status" value="1"/>
</dbReference>
<dbReference type="STRING" id="526226.Gbro_0285"/>
<accession>D0LCA5</accession>
<keyword evidence="3" id="KW-1185">Reference proteome</keyword>
<dbReference type="KEGG" id="gbr:Gbro_0285"/>
<dbReference type="Gene3D" id="3.40.430.10">
    <property type="entry name" value="Dihydrofolate Reductase, subunit A"/>
    <property type="match status" value="1"/>
</dbReference>
<dbReference type="SUPFAM" id="SSF53597">
    <property type="entry name" value="Dihydrofolate reductase-like"/>
    <property type="match status" value="1"/>
</dbReference>
<reference evidence="3" key="1">
    <citation type="submission" date="2009-10" db="EMBL/GenBank/DDBJ databases">
        <title>The complete chromosome of Gordonia bronchialis DSM 43247.</title>
        <authorList>
            <consortium name="US DOE Joint Genome Institute (JGI-PGF)"/>
            <person name="Lucas S."/>
            <person name="Copeland A."/>
            <person name="Lapidus A."/>
            <person name="Glavina del Rio T."/>
            <person name="Dalin E."/>
            <person name="Tice H."/>
            <person name="Bruce D."/>
            <person name="Goodwin L."/>
            <person name="Pitluck S."/>
            <person name="Kyrpides N."/>
            <person name="Mavromatis K."/>
            <person name="Ivanova N."/>
            <person name="Ovchinnikova G."/>
            <person name="Saunders E."/>
            <person name="Brettin T."/>
            <person name="Detter J.C."/>
            <person name="Han C."/>
            <person name="Larimer F."/>
            <person name="Land M."/>
            <person name="Hauser L."/>
            <person name="Markowitz V."/>
            <person name="Cheng J.-F."/>
            <person name="Hugenholtz P."/>
            <person name="Woyke T."/>
            <person name="Wu D."/>
            <person name="Jando M."/>
            <person name="Schneider S."/>
            <person name="Goeker M."/>
            <person name="Klenk H.-P."/>
            <person name="Eisen J.A."/>
        </authorList>
    </citation>
    <scope>NUCLEOTIDE SEQUENCE [LARGE SCALE GENOMIC DNA]</scope>
    <source>
        <strain evidence="3">ATCC 25592 / DSM 43247 / BCRC 13721 / JCM 3198 / KCTC 3076 / NBRC 16047 / NCTC 10667</strain>
    </source>
</reference>
<dbReference type="EMBL" id="CP001802">
    <property type="protein sequence ID" value="ACY19629.1"/>
    <property type="molecule type" value="Genomic_DNA"/>
</dbReference>